<reference evidence="2" key="1">
    <citation type="submission" date="2015-12" db="EMBL/GenBank/DDBJ databases">
        <title>De novo transcriptome assembly of four potential Pierce s Disease insect vectors from Arizona vineyards.</title>
        <authorList>
            <person name="Tassone E.E."/>
        </authorList>
    </citation>
    <scope>NUCLEOTIDE SEQUENCE</scope>
</reference>
<feature type="coiled-coil region" evidence="1">
    <location>
        <begin position="511"/>
        <end position="545"/>
    </location>
</feature>
<dbReference type="EMBL" id="GEDC01002570">
    <property type="protein sequence ID" value="JAS34728.1"/>
    <property type="molecule type" value="Transcribed_RNA"/>
</dbReference>
<dbReference type="PANTHER" id="PTHR43696:SF9">
    <property type="entry name" value="COILED-COIL DOMAIN-CONTAINING PROTEIN 157"/>
    <property type="match status" value="1"/>
</dbReference>
<sequence>MAALNDNFCCCSERPIVNRSLIQTIKWDLKNLARTIAELESWLALTVTLKSNFGRKTKYQKESSALILVDDASNKPNCIYLTSLYEEINERLSIFINLTLEFLHIFPVISTEFASALIKESEFPSISSICRMLWERIQFLHQHLIKQIVRNTEECDILNVTRGTQTQICSLVYCESCSLSTSLVRFLVQTINCLSVKYNIKNLNISRVKKELMPRLLDLSEWGAMSQWVEAISKDITIGVDILNTTQRQNKKFQKDLKLQSTKRNNDLEVERYKILQLKSAVSESIKKFDEEQLQVKNLKQKNEDLVKSLQIKNEKYSKLEKEYFKIQKSYKKTKERLEIVEKSAAENKKYLGEKDVQLRQTESDFEKKVLSLQSYLKISEANLMTANIQKDAITMDFDLVKVKNEVLSNDLIALKKQYDELNSKLKMEIEMKNESEGKLNEALKNLRIIECEKQKSIENFNKLKSDYEKLMVELKESRNTEQLLLYHPENSPVPQIKFKGNPCLDMEAQRQANKIRIKRLLEENESLKNTINKIDKNLKCKNNSPKI</sequence>
<gene>
    <name evidence="2" type="ORF">g.5435</name>
</gene>
<dbReference type="PANTHER" id="PTHR43696">
    <property type="entry name" value="COILED-COIL DOMAIN-CONTAINING PROTEIN 157"/>
    <property type="match status" value="1"/>
</dbReference>
<feature type="coiled-coil region" evidence="1">
    <location>
        <begin position="405"/>
        <end position="481"/>
    </location>
</feature>
<keyword evidence="1" id="KW-0175">Coiled coil</keyword>
<accession>A0A1B6E9W7</accession>
<evidence type="ECO:0000256" key="1">
    <source>
        <dbReference type="SAM" id="Coils"/>
    </source>
</evidence>
<dbReference type="AlphaFoldDB" id="A0A1B6E9W7"/>
<protein>
    <submittedName>
        <fullName evidence="2">Uncharacterized protein</fullName>
    </submittedName>
</protein>
<evidence type="ECO:0000313" key="2">
    <source>
        <dbReference type="EMBL" id="JAS34728.1"/>
    </source>
</evidence>
<proteinExistence type="predicted"/>
<feature type="coiled-coil region" evidence="1">
    <location>
        <begin position="282"/>
        <end position="337"/>
    </location>
</feature>
<organism evidence="2">
    <name type="scientific">Clastoptera arizonana</name>
    <name type="common">Arizona spittle bug</name>
    <dbReference type="NCBI Taxonomy" id="38151"/>
    <lineage>
        <taxon>Eukaryota</taxon>
        <taxon>Metazoa</taxon>
        <taxon>Ecdysozoa</taxon>
        <taxon>Arthropoda</taxon>
        <taxon>Hexapoda</taxon>
        <taxon>Insecta</taxon>
        <taxon>Pterygota</taxon>
        <taxon>Neoptera</taxon>
        <taxon>Paraneoptera</taxon>
        <taxon>Hemiptera</taxon>
        <taxon>Auchenorrhyncha</taxon>
        <taxon>Cercopoidea</taxon>
        <taxon>Clastopteridae</taxon>
        <taxon>Clastoptera</taxon>
    </lineage>
</organism>
<dbReference type="InterPro" id="IPR029681">
    <property type="entry name" value="CCDC157"/>
</dbReference>
<name>A0A1B6E9W7_9HEMI</name>